<feature type="transmembrane region" description="Helical" evidence="7">
    <location>
        <begin position="259"/>
        <end position="283"/>
    </location>
</feature>
<accession>A0A2M6KAK8</accession>
<comment type="subcellular location">
    <subcellularLocation>
        <location evidence="1">Membrane</location>
        <topology evidence="1">Multi-pass membrane protein</topology>
    </subcellularLocation>
</comment>
<evidence type="ECO:0000313" key="10">
    <source>
        <dbReference type="Proteomes" id="UP000230869"/>
    </source>
</evidence>
<name>A0A2M6KAK8_9BACT</name>
<dbReference type="GO" id="GO:0016780">
    <property type="term" value="F:phosphotransferase activity, for other substituted phosphate groups"/>
    <property type="evidence" value="ECO:0007669"/>
    <property type="project" value="TreeGrafter"/>
</dbReference>
<feature type="domain" description="Bacterial sugar transferase" evidence="8">
    <location>
        <begin position="257"/>
        <end position="439"/>
    </location>
</feature>
<evidence type="ECO:0000256" key="3">
    <source>
        <dbReference type="ARBA" id="ARBA00022679"/>
    </source>
</evidence>
<dbReference type="PANTHER" id="PTHR30576:SF0">
    <property type="entry name" value="UNDECAPRENYL-PHOSPHATE N-ACETYLGALACTOSAMINYL 1-PHOSPHATE TRANSFERASE-RELATED"/>
    <property type="match status" value="1"/>
</dbReference>
<dbReference type="EMBL" id="PCWW01000004">
    <property type="protein sequence ID" value="PIR14054.1"/>
    <property type="molecule type" value="Genomic_DNA"/>
</dbReference>
<evidence type="ECO:0000256" key="1">
    <source>
        <dbReference type="ARBA" id="ARBA00004141"/>
    </source>
</evidence>
<dbReference type="InterPro" id="IPR003362">
    <property type="entry name" value="Bact_transf"/>
</dbReference>
<sequence length="444" mass="51347">MIRTHNFRKIIILFGDLILLAFSFFLTFFLRSLEFPSVILIGTNAMPMIVLYSIWIVIFFIAGLYEIEKFIAFNDLRNRFLKTMLAVGIISVLIFYTIPIWGITPKTILLINLLVVTGFLWLWRKFFFNNIVKSSKMNVIFFGSSKEIEDFSEFVNNRPQLAYQVVDIFDENKSRDIDIERYVKEHNIEVIAVSDDIKQDDNLISVFYNIIPLGVTIVDFSNFYESVTGKVPVSVIGKAWFLENLVEINKREYENIKRVIDLGISVVVGIVFLALLLPVALLIKITSRGSVFYRQQRVGKNGKVFEIIKFRSMVSGAEKNGAEWAKRDDSRITYLGRILRGSRVDELPQVWNVIRGDLSFFGPRPERPEFVEELSFRLPHYKMRHLVKPGLTGWAQINFPYGSSVEDAMEKLQYDLFYIKNRSLALDVSIALKTLKTIISHEGR</sequence>
<dbReference type="PANTHER" id="PTHR30576">
    <property type="entry name" value="COLANIC BIOSYNTHESIS UDP-GLUCOSE LIPID CARRIER TRANSFERASE"/>
    <property type="match status" value="1"/>
</dbReference>
<evidence type="ECO:0000256" key="7">
    <source>
        <dbReference type="SAM" id="Phobius"/>
    </source>
</evidence>
<comment type="caution">
    <text evidence="9">The sequence shown here is derived from an EMBL/GenBank/DDBJ whole genome shotgun (WGS) entry which is preliminary data.</text>
</comment>
<keyword evidence="3" id="KW-0808">Transferase</keyword>
<keyword evidence="5 7" id="KW-1133">Transmembrane helix</keyword>
<feature type="transmembrane region" description="Helical" evidence="7">
    <location>
        <begin position="107"/>
        <end position="127"/>
    </location>
</feature>
<dbReference type="GO" id="GO:0016020">
    <property type="term" value="C:membrane"/>
    <property type="evidence" value="ECO:0007669"/>
    <property type="project" value="UniProtKB-SubCell"/>
</dbReference>
<organism evidence="9 10">
    <name type="scientific">Candidatus Falkowbacteria bacterium CG11_big_fil_rev_8_21_14_0_20_39_10</name>
    <dbReference type="NCBI Taxonomy" id="1974570"/>
    <lineage>
        <taxon>Bacteria</taxon>
        <taxon>Candidatus Falkowiibacteriota</taxon>
    </lineage>
</organism>
<keyword evidence="6 7" id="KW-0472">Membrane</keyword>
<gene>
    <name evidence="9" type="ORF">COV49_00140</name>
</gene>
<evidence type="ECO:0000256" key="4">
    <source>
        <dbReference type="ARBA" id="ARBA00022692"/>
    </source>
</evidence>
<comment type="similarity">
    <text evidence="2">Belongs to the bacterial sugar transferase family.</text>
</comment>
<feature type="transmembrane region" description="Helical" evidence="7">
    <location>
        <begin position="12"/>
        <end position="33"/>
    </location>
</feature>
<evidence type="ECO:0000313" key="9">
    <source>
        <dbReference type="EMBL" id="PIR14054.1"/>
    </source>
</evidence>
<dbReference type="InterPro" id="IPR017475">
    <property type="entry name" value="EPS_sugar_tfrase"/>
</dbReference>
<reference evidence="9 10" key="1">
    <citation type="submission" date="2017-09" db="EMBL/GenBank/DDBJ databases">
        <title>Depth-based differentiation of microbial function through sediment-hosted aquifers and enrichment of novel symbionts in the deep terrestrial subsurface.</title>
        <authorList>
            <person name="Probst A.J."/>
            <person name="Ladd B."/>
            <person name="Jarett J.K."/>
            <person name="Geller-Mcgrath D.E."/>
            <person name="Sieber C.M."/>
            <person name="Emerson J.B."/>
            <person name="Anantharaman K."/>
            <person name="Thomas B.C."/>
            <person name="Malmstrom R."/>
            <person name="Stieglmeier M."/>
            <person name="Klingl A."/>
            <person name="Woyke T."/>
            <person name="Ryan C.M."/>
            <person name="Banfield J.F."/>
        </authorList>
    </citation>
    <scope>NUCLEOTIDE SEQUENCE [LARGE SCALE GENOMIC DNA]</scope>
    <source>
        <strain evidence="9">CG11_big_fil_rev_8_21_14_0_20_39_10</strain>
    </source>
</reference>
<feature type="transmembrane region" description="Helical" evidence="7">
    <location>
        <begin position="45"/>
        <end position="67"/>
    </location>
</feature>
<dbReference type="Pfam" id="PF02397">
    <property type="entry name" value="Bac_transf"/>
    <property type="match status" value="1"/>
</dbReference>
<feature type="transmembrane region" description="Helical" evidence="7">
    <location>
        <begin position="79"/>
        <end position="101"/>
    </location>
</feature>
<protein>
    <recommendedName>
        <fullName evidence="8">Bacterial sugar transferase domain-containing protein</fullName>
    </recommendedName>
</protein>
<evidence type="ECO:0000256" key="5">
    <source>
        <dbReference type="ARBA" id="ARBA00022989"/>
    </source>
</evidence>
<evidence type="ECO:0000256" key="6">
    <source>
        <dbReference type="ARBA" id="ARBA00023136"/>
    </source>
</evidence>
<dbReference type="NCBIfam" id="TIGR03025">
    <property type="entry name" value="EPS_sugtrans"/>
    <property type="match status" value="1"/>
</dbReference>
<keyword evidence="4 7" id="KW-0812">Transmembrane</keyword>
<dbReference type="Proteomes" id="UP000230869">
    <property type="component" value="Unassembled WGS sequence"/>
</dbReference>
<evidence type="ECO:0000256" key="2">
    <source>
        <dbReference type="ARBA" id="ARBA00006464"/>
    </source>
</evidence>
<dbReference type="AlphaFoldDB" id="A0A2M6KAK8"/>
<proteinExistence type="inferred from homology"/>
<evidence type="ECO:0000259" key="8">
    <source>
        <dbReference type="Pfam" id="PF02397"/>
    </source>
</evidence>